<evidence type="ECO:0000313" key="1">
    <source>
        <dbReference type="EMBL" id="KAI3798805.1"/>
    </source>
</evidence>
<name>A0ACB9HU90_9ASTR</name>
<keyword evidence="2" id="KW-1185">Reference proteome</keyword>
<proteinExistence type="predicted"/>
<comment type="caution">
    <text evidence="1">The sequence shown here is derived from an EMBL/GenBank/DDBJ whole genome shotgun (WGS) entry which is preliminary data.</text>
</comment>
<dbReference type="Proteomes" id="UP001056120">
    <property type="component" value="Linkage Group LG11"/>
</dbReference>
<gene>
    <name evidence="1" type="ORF">L1987_34084</name>
</gene>
<reference evidence="1 2" key="2">
    <citation type="journal article" date="2022" name="Mol. Ecol. Resour.">
        <title>The genomes of chicory, endive, great burdock and yacon provide insights into Asteraceae paleo-polyploidization history and plant inulin production.</title>
        <authorList>
            <person name="Fan W."/>
            <person name="Wang S."/>
            <person name="Wang H."/>
            <person name="Wang A."/>
            <person name="Jiang F."/>
            <person name="Liu H."/>
            <person name="Zhao H."/>
            <person name="Xu D."/>
            <person name="Zhang Y."/>
        </authorList>
    </citation>
    <scope>NUCLEOTIDE SEQUENCE [LARGE SCALE GENOMIC DNA]</scope>
    <source>
        <strain evidence="2">cv. Yunnan</strain>
        <tissue evidence="1">Leaves</tissue>
    </source>
</reference>
<reference evidence="2" key="1">
    <citation type="journal article" date="2022" name="Mol. Ecol. Resour.">
        <title>The genomes of chicory, endive, great burdock and yacon provide insights into Asteraceae palaeo-polyploidization history and plant inulin production.</title>
        <authorList>
            <person name="Fan W."/>
            <person name="Wang S."/>
            <person name="Wang H."/>
            <person name="Wang A."/>
            <person name="Jiang F."/>
            <person name="Liu H."/>
            <person name="Zhao H."/>
            <person name="Xu D."/>
            <person name="Zhang Y."/>
        </authorList>
    </citation>
    <scope>NUCLEOTIDE SEQUENCE [LARGE SCALE GENOMIC DNA]</scope>
    <source>
        <strain evidence="2">cv. Yunnan</strain>
    </source>
</reference>
<organism evidence="1 2">
    <name type="scientific">Smallanthus sonchifolius</name>
    <dbReference type="NCBI Taxonomy" id="185202"/>
    <lineage>
        <taxon>Eukaryota</taxon>
        <taxon>Viridiplantae</taxon>
        <taxon>Streptophyta</taxon>
        <taxon>Embryophyta</taxon>
        <taxon>Tracheophyta</taxon>
        <taxon>Spermatophyta</taxon>
        <taxon>Magnoliopsida</taxon>
        <taxon>eudicotyledons</taxon>
        <taxon>Gunneridae</taxon>
        <taxon>Pentapetalae</taxon>
        <taxon>asterids</taxon>
        <taxon>campanulids</taxon>
        <taxon>Asterales</taxon>
        <taxon>Asteraceae</taxon>
        <taxon>Asteroideae</taxon>
        <taxon>Heliantheae alliance</taxon>
        <taxon>Millerieae</taxon>
        <taxon>Smallanthus</taxon>
    </lineage>
</organism>
<accession>A0ACB9HU90</accession>
<protein>
    <submittedName>
        <fullName evidence="1">Uncharacterized protein</fullName>
    </submittedName>
</protein>
<evidence type="ECO:0000313" key="2">
    <source>
        <dbReference type="Proteomes" id="UP001056120"/>
    </source>
</evidence>
<dbReference type="EMBL" id="CM042028">
    <property type="protein sequence ID" value="KAI3798805.1"/>
    <property type="molecule type" value="Genomic_DNA"/>
</dbReference>
<sequence length="300" mass="34156">MNSLSSYSTSLGGPRLTAGGRQEAKYLANVNEEALNKSYINRRIKRRHYARIPEVTELVVDREEVHTVDRTEQRRARSSPPTASNSPPSQRPRRQKRMSRKGKQHVTKSSSEESDSPPHTQMKDELIEFDQVNIQSSNVNQEDCFDYKRCANRPMNLEFLNPGNTGEGPSWTNQGHTELSGDDGADDEVYIEQTTTYQSSKLVYTTTEGQVIDDLEEEEIVNVGPVCSSTPLQTSNETSTQITETSKDPIDRTRWFKASELALPKVHKNIAIEKKESTKKIIGWKFDDQRNMYVIQLKFP</sequence>